<dbReference type="InterPro" id="IPR023213">
    <property type="entry name" value="CAT-like_dom_sf"/>
</dbReference>
<dbReference type="GO" id="GO:0031405">
    <property type="term" value="F:lipoic acid binding"/>
    <property type="evidence" value="ECO:0007669"/>
    <property type="project" value="TreeGrafter"/>
</dbReference>
<reference evidence="10 11" key="1">
    <citation type="submission" date="2017-10" db="EMBL/GenBank/DDBJ databases">
        <title>Bacillus sp. nov., a halophilic bacterium isolated from a Keqin Lake.</title>
        <authorList>
            <person name="Wang H."/>
        </authorList>
    </citation>
    <scope>NUCLEOTIDE SEQUENCE [LARGE SCALE GENOMIC DNA]</scope>
    <source>
        <strain evidence="10 11">KQ-12</strain>
    </source>
</reference>
<dbReference type="AlphaFoldDB" id="A0A323TI93"/>
<name>A0A323TI93_9BACI</name>
<evidence type="ECO:0000256" key="1">
    <source>
        <dbReference type="ARBA" id="ARBA00001938"/>
    </source>
</evidence>
<dbReference type="Gene3D" id="4.10.320.10">
    <property type="entry name" value="E3-binding domain"/>
    <property type="match status" value="1"/>
</dbReference>
<dbReference type="InterPro" id="IPR003016">
    <property type="entry name" value="2-oxoA_DH_lipoyl-BS"/>
</dbReference>
<sequence length="426" mass="47970">MIDFKLPDVGEGMHEGEILKWFVKEGDVVKQDEPVLEVQTDKVNAELTSPVSGQIKKILYLEGEVAEVGSTLFKIEDGSTSSEAASRSSDENETISRQETGDRGQSSINRGSSGKIKGLATPYVRQLAREMNIRIDDLQGTGPAGRILESDLQSYSKESPSDHHTEKKEKEESHEPKPKNRSTPETSENSELNREKRIPFNGIRKKIADHMKKSVQIIPHVTHVEEIEMDEMIMIKDELKYYYQNQNIKVTLLPFFIKAVVTALKDFETFNASIDDETNEIILKEYYHIGLATDTKEGLIVPVIKDADKKSLVDIAKEITNLSHKAKNGELKLEEIKGSTFTISNVGPLGSLQATPIINHPEVGILAMHKMKQQNVVRNNESVIRQMLNVSLSFDHRLNDGATAVRFTNKMKELIENPKLLFMEMK</sequence>
<dbReference type="GO" id="GO:0016407">
    <property type="term" value="F:acetyltransferase activity"/>
    <property type="evidence" value="ECO:0007669"/>
    <property type="project" value="TreeGrafter"/>
</dbReference>
<dbReference type="PROSITE" id="PS00189">
    <property type="entry name" value="LIPOYL"/>
    <property type="match status" value="1"/>
</dbReference>
<feature type="region of interest" description="Disordered" evidence="7">
    <location>
        <begin position="152"/>
        <end position="198"/>
    </location>
</feature>
<keyword evidence="3 6" id="KW-0808">Transferase</keyword>
<dbReference type="Gene3D" id="2.40.50.100">
    <property type="match status" value="1"/>
</dbReference>
<dbReference type="Pfam" id="PF02817">
    <property type="entry name" value="E3_binding"/>
    <property type="match status" value="1"/>
</dbReference>
<evidence type="ECO:0000256" key="3">
    <source>
        <dbReference type="ARBA" id="ARBA00022679"/>
    </source>
</evidence>
<keyword evidence="4 6" id="KW-0450">Lipoyl</keyword>
<comment type="cofactor">
    <cofactor evidence="1 6">
        <name>(R)-lipoate</name>
        <dbReference type="ChEBI" id="CHEBI:83088"/>
    </cofactor>
</comment>
<evidence type="ECO:0000256" key="4">
    <source>
        <dbReference type="ARBA" id="ARBA00022823"/>
    </source>
</evidence>
<dbReference type="Proteomes" id="UP000248214">
    <property type="component" value="Unassembled WGS sequence"/>
</dbReference>
<dbReference type="OrthoDB" id="9805770at2"/>
<dbReference type="InterPro" id="IPR050743">
    <property type="entry name" value="2-oxoacid_DH_E2_comp"/>
</dbReference>
<dbReference type="PROSITE" id="PS51826">
    <property type="entry name" value="PSBD"/>
    <property type="match status" value="1"/>
</dbReference>
<evidence type="ECO:0000256" key="2">
    <source>
        <dbReference type="ARBA" id="ARBA00007317"/>
    </source>
</evidence>
<evidence type="ECO:0000313" key="10">
    <source>
        <dbReference type="EMBL" id="PYZ94842.1"/>
    </source>
</evidence>
<dbReference type="RefSeq" id="WP_110608475.1">
    <property type="nucleotide sequence ID" value="NZ_PDOD01000001.1"/>
</dbReference>
<feature type="compositionally biased region" description="Basic and acidic residues" evidence="7">
    <location>
        <begin position="159"/>
        <end position="178"/>
    </location>
</feature>
<evidence type="ECO:0000259" key="8">
    <source>
        <dbReference type="PROSITE" id="PS50968"/>
    </source>
</evidence>
<proteinExistence type="inferred from homology"/>
<feature type="domain" description="Peripheral subunit-binding (PSBD)" evidence="9">
    <location>
        <begin position="119"/>
        <end position="156"/>
    </location>
</feature>
<accession>A0A323TI93</accession>
<feature type="compositionally biased region" description="Polar residues" evidence="7">
    <location>
        <begin position="181"/>
        <end position="190"/>
    </location>
</feature>
<keyword evidence="5 6" id="KW-0012">Acyltransferase</keyword>
<evidence type="ECO:0000256" key="7">
    <source>
        <dbReference type="SAM" id="MobiDB-lite"/>
    </source>
</evidence>
<protein>
    <recommendedName>
        <fullName evidence="6">Dihydrolipoamide acetyltransferase component of pyruvate dehydrogenase complex</fullName>
        <ecNumber evidence="6">2.3.1.-</ecNumber>
    </recommendedName>
</protein>
<evidence type="ECO:0000256" key="5">
    <source>
        <dbReference type="ARBA" id="ARBA00023315"/>
    </source>
</evidence>
<gene>
    <name evidence="10" type="ORF">CR194_04765</name>
</gene>
<dbReference type="SUPFAM" id="SSF52777">
    <property type="entry name" value="CoA-dependent acyltransferases"/>
    <property type="match status" value="1"/>
</dbReference>
<evidence type="ECO:0000259" key="9">
    <source>
        <dbReference type="PROSITE" id="PS51826"/>
    </source>
</evidence>
<dbReference type="InterPro" id="IPR000089">
    <property type="entry name" value="Biotin_lipoyl"/>
</dbReference>
<dbReference type="Pfam" id="PF00364">
    <property type="entry name" value="Biotin_lipoyl"/>
    <property type="match status" value="1"/>
</dbReference>
<feature type="domain" description="Lipoyl-binding" evidence="8">
    <location>
        <begin position="1"/>
        <end position="76"/>
    </location>
</feature>
<evidence type="ECO:0000313" key="11">
    <source>
        <dbReference type="Proteomes" id="UP000248214"/>
    </source>
</evidence>
<dbReference type="InterPro" id="IPR001078">
    <property type="entry name" value="2-oxoacid_DH_actylTfrase"/>
</dbReference>
<dbReference type="GO" id="GO:0005737">
    <property type="term" value="C:cytoplasm"/>
    <property type="evidence" value="ECO:0007669"/>
    <property type="project" value="TreeGrafter"/>
</dbReference>
<dbReference type="EMBL" id="PDOD01000001">
    <property type="protein sequence ID" value="PYZ94842.1"/>
    <property type="molecule type" value="Genomic_DNA"/>
</dbReference>
<dbReference type="PANTHER" id="PTHR43178:SF5">
    <property type="entry name" value="LIPOAMIDE ACYLTRANSFERASE COMPONENT OF BRANCHED-CHAIN ALPHA-KETO ACID DEHYDROGENASE COMPLEX, MITOCHONDRIAL"/>
    <property type="match status" value="1"/>
</dbReference>
<dbReference type="CDD" id="cd06849">
    <property type="entry name" value="lipoyl_domain"/>
    <property type="match status" value="1"/>
</dbReference>
<dbReference type="SUPFAM" id="SSF51230">
    <property type="entry name" value="Single hybrid motif"/>
    <property type="match status" value="1"/>
</dbReference>
<dbReference type="InterPro" id="IPR011053">
    <property type="entry name" value="Single_hybrid_motif"/>
</dbReference>
<keyword evidence="11" id="KW-1185">Reference proteome</keyword>
<feature type="region of interest" description="Disordered" evidence="7">
    <location>
        <begin position="77"/>
        <end position="116"/>
    </location>
</feature>
<dbReference type="Pfam" id="PF00198">
    <property type="entry name" value="2-oxoacid_dh"/>
    <property type="match status" value="1"/>
</dbReference>
<dbReference type="InterPro" id="IPR004167">
    <property type="entry name" value="PSBD"/>
</dbReference>
<dbReference type="SUPFAM" id="SSF47005">
    <property type="entry name" value="Peripheral subunit-binding domain of 2-oxo acid dehydrogenase complex"/>
    <property type="match status" value="1"/>
</dbReference>
<dbReference type="Gene3D" id="3.30.559.10">
    <property type="entry name" value="Chloramphenicol acetyltransferase-like domain"/>
    <property type="match status" value="1"/>
</dbReference>
<evidence type="ECO:0000256" key="6">
    <source>
        <dbReference type="RuleBase" id="RU003423"/>
    </source>
</evidence>
<comment type="caution">
    <text evidence="10">The sequence shown here is derived from an EMBL/GenBank/DDBJ whole genome shotgun (WGS) entry which is preliminary data.</text>
</comment>
<comment type="similarity">
    <text evidence="2 6">Belongs to the 2-oxoacid dehydrogenase family.</text>
</comment>
<dbReference type="EC" id="2.3.1.-" evidence="6"/>
<dbReference type="FunFam" id="3.30.559.10:FF:000007">
    <property type="entry name" value="Dihydrolipoamide acetyltransferase component of pyruvate dehydrogenase complex"/>
    <property type="match status" value="1"/>
</dbReference>
<dbReference type="InterPro" id="IPR036625">
    <property type="entry name" value="E3-bd_dom_sf"/>
</dbReference>
<dbReference type="PANTHER" id="PTHR43178">
    <property type="entry name" value="DIHYDROLIPOAMIDE ACETYLTRANSFERASE COMPONENT OF PYRUVATE DEHYDROGENASE COMPLEX"/>
    <property type="match status" value="1"/>
</dbReference>
<organism evidence="10 11">
    <name type="scientific">Salipaludibacillus keqinensis</name>
    <dbReference type="NCBI Taxonomy" id="2045207"/>
    <lineage>
        <taxon>Bacteria</taxon>
        <taxon>Bacillati</taxon>
        <taxon>Bacillota</taxon>
        <taxon>Bacilli</taxon>
        <taxon>Bacillales</taxon>
        <taxon>Bacillaceae</taxon>
    </lineage>
</organism>
<feature type="compositionally biased region" description="Basic and acidic residues" evidence="7">
    <location>
        <begin position="88"/>
        <end position="102"/>
    </location>
</feature>
<dbReference type="PROSITE" id="PS50968">
    <property type="entry name" value="BIOTINYL_LIPOYL"/>
    <property type="match status" value="1"/>
</dbReference>
<feature type="compositionally biased region" description="Polar residues" evidence="7">
    <location>
        <begin position="103"/>
        <end position="112"/>
    </location>
</feature>